<dbReference type="KEGG" id="bpg:BathyMg00254"/>
<dbReference type="InterPro" id="IPR018280">
    <property type="entry name" value="Ribosomal_uS3_CS"/>
</dbReference>
<sequence length="304" mass="35411">MGQKSTPTSLRIGLNRHFSHTWFADRLFGSLFHQQKKCQEFVQTLLKSIGVRTERSHFQQAPHSLRMHSFFCDPRIFESQYQTKLASLVTTGFFQNASQLFVFSPDQPQKKFSWFLTQQQKTWDEAKKFMIINFFLLQYQKAKSKKISVYQTPLETKNHLIFGRYQKTANKASEVQFYQKHISQILTHYAKSEVSWHPVKVKSSTKTAHFIAHQAANQLEQNTPFRQIFKHLVQTVKKEETIQGFKITCAGRLGGAEMARVESKRFGQTSLHTFFQKIEYASVCAYTPYGLIGVKVWVSYKPNT</sequence>
<dbReference type="Proteomes" id="UP000198341">
    <property type="component" value="Mitochondrion MT"/>
</dbReference>
<dbReference type="Pfam" id="PF00189">
    <property type="entry name" value="Ribosomal_S3_C"/>
    <property type="match status" value="1"/>
</dbReference>
<dbReference type="GeneID" id="18158093"/>
<keyword evidence="3 8" id="KW-0689">Ribosomal protein</keyword>
<evidence type="ECO:0000256" key="3">
    <source>
        <dbReference type="ARBA" id="ARBA00022980"/>
    </source>
</evidence>
<dbReference type="GO" id="GO:1990904">
    <property type="term" value="C:ribonucleoprotein complex"/>
    <property type="evidence" value="ECO:0007669"/>
    <property type="project" value="UniProtKB-KW"/>
</dbReference>
<dbReference type="EMBL" id="FO082258">
    <property type="protein sequence ID" value="CCO13967.1"/>
    <property type="molecule type" value="Genomic_DNA"/>
</dbReference>
<dbReference type="RefSeq" id="YP_008994813.1">
    <property type="nucleotide sequence ID" value="NC_023273.1"/>
</dbReference>
<protein>
    <recommendedName>
        <fullName evidence="6">Small ribosomal subunit protein uS3m</fullName>
    </recommendedName>
    <alternativeName>
        <fullName evidence="7">Ribosomal protein S3, mitochondrial</fullName>
    </alternativeName>
</protein>
<evidence type="ECO:0000313" key="11">
    <source>
        <dbReference type="Proteomes" id="UP000198341"/>
    </source>
</evidence>
<evidence type="ECO:0000256" key="1">
    <source>
        <dbReference type="ARBA" id="ARBA00004173"/>
    </source>
</evidence>
<dbReference type="GO" id="GO:0006412">
    <property type="term" value="P:translation"/>
    <property type="evidence" value="ECO:0007669"/>
    <property type="project" value="InterPro"/>
</dbReference>
<dbReference type="SUPFAM" id="SSF54814">
    <property type="entry name" value="Prokaryotic type KH domain (KH-domain type II)"/>
    <property type="match status" value="1"/>
</dbReference>
<feature type="domain" description="Small ribosomal subunit protein uS3 C-terminal" evidence="9">
    <location>
        <begin position="216"/>
        <end position="298"/>
    </location>
</feature>
<name>K8E8M1_9CHLO</name>
<dbReference type="GO" id="GO:0003735">
    <property type="term" value="F:structural constituent of ribosome"/>
    <property type="evidence" value="ECO:0007669"/>
    <property type="project" value="InterPro"/>
</dbReference>
<dbReference type="SUPFAM" id="SSF54821">
    <property type="entry name" value="Ribosomal protein S3 C-terminal domain"/>
    <property type="match status" value="1"/>
</dbReference>
<dbReference type="InterPro" id="IPR036419">
    <property type="entry name" value="Ribosomal_S3_C_sf"/>
</dbReference>
<dbReference type="InterPro" id="IPR001351">
    <property type="entry name" value="Ribosomal_uS3_C"/>
</dbReference>
<evidence type="ECO:0000256" key="8">
    <source>
        <dbReference type="RuleBase" id="RU003624"/>
    </source>
</evidence>
<evidence type="ECO:0000256" key="4">
    <source>
        <dbReference type="ARBA" id="ARBA00023128"/>
    </source>
</evidence>
<evidence type="ECO:0000313" key="10">
    <source>
        <dbReference type="EMBL" id="CCO13967.1"/>
    </source>
</evidence>
<dbReference type="PANTHER" id="PTHR35928">
    <property type="entry name" value="RIBOSOMAL PROTEIN S3, MITOCHONDRIAL"/>
    <property type="match status" value="1"/>
</dbReference>
<evidence type="ECO:0000256" key="2">
    <source>
        <dbReference type="ARBA" id="ARBA00010761"/>
    </source>
</evidence>
<dbReference type="GO" id="GO:0003723">
    <property type="term" value="F:RNA binding"/>
    <property type="evidence" value="ECO:0007669"/>
    <property type="project" value="InterPro"/>
</dbReference>
<evidence type="ECO:0000256" key="5">
    <source>
        <dbReference type="ARBA" id="ARBA00023274"/>
    </source>
</evidence>
<dbReference type="OrthoDB" id="768530at2759"/>
<comment type="similarity">
    <text evidence="2 8">Belongs to the universal ribosomal protein uS3 family.</text>
</comment>
<dbReference type="PANTHER" id="PTHR35928:SF2">
    <property type="entry name" value="SMALL RIBOSOMAL SUBUNIT PROTEIN US3M"/>
    <property type="match status" value="1"/>
</dbReference>
<dbReference type="InterPro" id="IPR044954">
    <property type="entry name" value="Ribosomal_uS3m_plant"/>
</dbReference>
<evidence type="ECO:0000256" key="6">
    <source>
        <dbReference type="ARBA" id="ARBA00035157"/>
    </source>
</evidence>
<comment type="subcellular location">
    <subcellularLocation>
        <location evidence="1">Mitochondrion</location>
    </subcellularLocation>
</comment>
<dbReference type="GO" id="GO:0005840">
    <property type="term" value="C:ribosome"/>
    <property type="evidence" value="ECO:0007669"/>
    <property type="project" value="UniProtKB-KW"/>
</dbReference>
<proteinExistence type="inferred from homology"/>
<evidence type="ECO:0000259" key="9">
    <source>
        <dbReference type="Pfam" id="PF00189"/>
    </source>
</evidence>
<dbReference type="Gene3D" id="3.30.1140.32">
    <property type="entry name" value="Ribosomal protein S3, C-terminal domain"/>
    <property type="match status" value="1"/>
</dbReference>
<evidence type="ECO:0000256" key="7">
    <source>
        <dbReference type="ARBA" id="ARBA00035414"/>
    </source>
</evidence>
<dbReference type="GO" id="GO:0005739">
    <property type="term" value="C:mitochondrion"/>
    <property type="evidence" value="ECO:0007669"/>
    <property type="project" value="UniProtKB-SubCell"/>
</dbReference>
<dbReference type="PROSITE" id="PS00548">
    <property type="entry name" value="RIBOSOMAL_S3"/>
    <property type="match status" value="1"/>
</dbReference>
<keyword evidence="4" id="KW-0496">Mitochondrion</keyword>
<gene>
    <name evidence="10" type="primary">Rps3</name>
    <name evidence="10" type="ordered locus">BathyMg00254</name>
</gene>
<keyword evidence="11" id="KW-1185">Reference proteome</keyword>
<organism evidence="10 11">
    <name type="scientific">Bathycoccus prasinos</name>
    <dbReference type="NCBI Taxonomy" id="41875"/>
    <lineage>
        <taxon>Eukaryota</taxon>
        <taxon>Viridiplantae</taxon>
        <taxon>Chlorophyta</taxon>
        <taxon>Mamiellophyceae</taxon>
        <taxon>Mamiellales</taxon>
        <taxon>Bathycoccaceae</taxon>
        <taxon>Bathycoccus</taxon>
    </lineage>
</organism>
<accession>K8E8M1</accession>
<dbReference type="STRING" id="41875.K8E8M1"/>
<reference evidence="10 11" key="1">
    <citation type="submission" date="2011-10" db="EMBL/GenBank/DDBJ databases">
        <authorList>
            <person name="Genoscope - CEA"/>
        </authorList>
    </citation>
    <scope>NUCLEOTIDE SEQUENCE [LARGE SCALE GENOMIC DNA]</scope>
    <source>
        <strain evidence="10 11">RCC 1105</strain>
    </source>
</reference>
<dbReference type="AlphaFoldDB" id="K8E8M1"/>
<keyword evidence="5 8" id="KW-0687">Ribonucleoprotein</keyword>
<dbReference type="InterPro" id="IPR009019">
    <property type="entry name" value="KH_sf_prok-type"/>
</dbReference>